<sequence length="109" mass="12556">MSQTHTPFLKWGQYMSKSEKNPDTLLVKVTETNISKSEYSENVPAIVDGEEKIIPLHSFESANKGLLKLWLKAKNDGKLVVGTTFKILTWIGTSKKNKNRPIRRFRFKF</sequence>
<dbReference type="AlphaFoldDB" id="A0A0D5C3A4"/>
<dbReference type="GeneID" id="24820541"/>
<gene>
    <name evidence="1" type="ORF">NADRNF5_1352</name>
</gene>
<reference evidence="1 2" key="2">
    <citation type="journal article" date="2016" name="ISME J.">
        <title>Physiological and genomic characterization of two novel marine thaumarchaeal strains indicates niche differentiation.</title>
        <authorList>
            <person name="Bayer B."/>
            <person name="Vojvoda J."/>
            <person name="Offre P."/>
            <person name="Alves R.J."/>
            <person name="Elisabeth N.H."/>
            <person name="Garcia J.A."/>
            <person name="Volland J.M."/>
            <person name="Srivastava A."/>
            <person name="Schleper C."/>
            <person name="Herndl G.J."/>
        </authorList>
    </citation>
    <scope>NUCLEOTIDE SEQUENCE [LARGE SCALE GENOMIC DNA]</scope>
    <source>
        <strain evidence="1 2">NF5</strain>
    </source>
</reference>
<reference evidence="2" key="1">
    <citation type="submission" date="2015-03" db="EMBL/GenBank/DDBJ databases">
        <title>Characterization of two novel Thaumarchaeota isolated from the Northern Adriatic Sea.</title>
        <authorList>
            <person name="Bayer B."/>
            <person name="Vojvoda J."/>
            <person name="Offre P."/>
            <person name="Srivastava A."/>
            <person name="Elisabeth N."/>
            <person name="Garcia J.A.L."/>
            <person name="Schleper C."/>
            <person name="Herndl G.J."/>
        </authorList>
    </citation>
    <scope>NUCLEOTIDE SEQUENCE [LARGE SCALE GENOMIC DNA]</scope>
    <source>
        <strain evidence="2">NF5</strain>
    </source>
</reference>
<dbReference type="STRING" id="1580092.NADRNF5_1352"/>
<organism evidence="1 2">
    <name type="scientific">Nitrosopumilus adriaticus</name>
    <dbReference type="NCBI Taxonomy" id="1580092"/>
    <lineage>
        <taxon>Archaea</taxon>
        <taxon>Nitrososphaerota</taxon>
        <taxon>Nitrososphaeria</taxon>
        <taxon>Nitrosopumilales</taxon>
        <taxon>Nitrosopumilaceae</taxon>
        <taxon>Nitrosopumilus</taxon>
    </lineage>
</organism>
<name>A0A0D5C3A4_9ARCH</name>
<dbReference type="HOGENOM" id="CLU_158386_0_0_2"/>
<dbReference type="KEGG" id="nin:NADRNF5_1352"/>
<evidence type="ECO:0000313" key="2">
    <source>
        <dbReference type="Proteomes" id="UP000032408"/>
    </source>
</evidence>
<dbReference type="EMBL" id="CP011070">
    <property type="protein sequence ID" value="AJW71038.1"/>
    <property type="molecule type" value="Genomic_DNA"/>
</dbReference>
<evidence type="ECO:0000313" key="1">
    <source>
        <dbReference type="EMBL" id="AJW71038.1"/>
    </source>
</evidence>
<dbReference type="RefSeq" id="WP_048116308.1">
    <property type="nucleotide sequence ID" value="NZ_CP011070.1"/>
</dbReference>
<keyword evidence="2" id="KW-1185">Reference proteome</keyword>
<proteinExistence type="predicted"/>
<protein>
    <submittedName>
        <fullName evidence="1">Uncharacterized protein</fullName>
    </submittedName>
</protein>
<dbReference type="Proteomes" id="UP000032408">
    <property type="component" value="Chromosome"/>
</dbReference>
<accession>A0A0D5C3A4</accession>